<gene>
    <name evidence="1" type="ORF">SAMN05660648_01496</name>
</gene>
<dbReference type="EMBL" id="FNQG01000005">
    <property type="protein sequence ID" value="SDZ98390.1"/>
    <property type="molecule type" value="Genomic_DNA"/>
</dbReference>
<dbReference type="AlphaFoldDB" id="A0A1H3XGQ1"/>
<reference evidence="1 2" key="1">
    <citation type="submission" date="2016-10" db="EMBL/GenBank/DDBJ databases">
        <authorList>
            <person name="de Groot N.N."/>
        </authorList>
    </citation>
    <scope>NUCLEOTIDE SEQUENCE [LARGE SCALE GENOMIC DNA]</scope>
    <source>
        <strain evidence="1 2">DSM 2872</strain>
    </source>
</reference>
<name>A0A1H3XGQ1_SELRU</name>
<sequence length="69" mass="7554">MIRAENASELVGVDAVDYFILICMHKSSLVFDIVEGGVGLQGKCLAYVAPNKNDSIKEGDNDEHEAERE</sequence>
<dbReference type="Proteomes" id="UP000183469">
    <property type="component" value="Unassembled WGS sequence"/>
</dbReference>
<protein>
    <submittedName>
        <fullName evidence="1">Uncharacterized protein</fullName>
    </submittedName>
</protein>
<dbReference type="RefSeq" id="WP_074671871.1">
    <property type="nucleotide sequence ID" value="NZ_FNQG01000005.1"/>
</dbReference>
<evidence type="ECO:0000313" key="2">
    <source>
        <dbReference type="Proteomes" id="UP000183469"/>
    </source>
</evidence>
<organism evidence="1 2">
    <name type="scientific">Selenomonas ruminantium</name>
    <dbReference type="NCBI Taxonomy" id="971"/>
    <lineage>
        <taxon>Bacteria</taxon>
        <taxon>Bacillati</taxon>
        <taxon>Bacillota</taxon>
        <taxon>Negativicutes</taxon>
        <taxon>Selenomonadales</taxon>
        <taxon>Selenomonadaceae</taxon>
        <taxon>Selenomonas</taxon>
    </lineage>
</organism>
<evidence type="ECO:0000313" key="1">
    <source>
        <dbReference type="EMBL" id="SDZ98390.1"/>
    </source>
</evidence>
<proteinExistence type="predicted"/>
<accession>A0A1H3XGQ1</accession>